<sequence length="67" mass="7549">MSPHQHSPQRHSTRPRSRQPSGGALIDEQGREIPITEGMIQKACRLLDRNWVAAPRQPPTASREPDD</sequence>
<comment type="caution">
    <text evidence="2">The sequence shown here is derived from an EMBL/GenBank/DDBJ whole genome shotgun (WGS) entry which is preliminary data.</text>
</comment>
<dbReference type="InterPro" id="IPR054635">
    <property type="entry name" value="PA1571-like"/>
</dbReference>
<dbReference type="RefSeq" id="WP_131298035.1">
    <property type="nucleotide sequence ID" value="NZ_JBHLST010000028.1"/>
</dbReference>
<evidence type="ECO:0000313" key="3">
    <source>
        <dbReference type="Proteomes" id="UP000295169"/>
    </source>
</evidence>
<evidence type="ECO:0000313" key="2">
    <source>
        <dbReference type="EMBL" id="TCL34643.1"/>
    </source>
</evidence>
<accession>A0A4R1PTZ7</accession>
<dbReference type="AlphaFoldDB" id="A0A4R1PTZ7"/>
<dbReference type="EMBL" id="SMMU01000001">
    <property type="protein sequence ID" value="TCL34643.1"/>
    <property type="molecule type" value="Genomic_DNA"/>
</dbReference>
<gene>
    <name evidence="2" type="ORF">EV691_10178</name>
</gene>
<dbReference type="NCBIfam" id="NF045613">
    <property type="entry name" value="PA1571_fam"/>
    <property type="match status" value="1"/>
</dbReference>
<proteinExistence type="predicted"/>
<reference evidence="2 3" key="1">
    <citation type="submission" date="2019-03" db="EMBL/GenBank/DDBJ databases">
        <title>Genomic Encyclopedia of Type Strains, Phase IV (KMG-IV): sequencing the most valuable type-strain genomes for metagenomic binning, comparative biology and taxonomic classification.</title>
        <authorList>
            <person name="Goeker M."/>
        </authorList>
    </citation>
    <scope>NUCLEOTIDE SEQUENCE [LARGE SCALE GENOMIC DNA]</scope>
    <source>
        <strain evidence="2 3">DSM 2286</strain>
    </source>
</reference>
<feature type="region of interest" description="Disordered" evidence="1">
    <location>
        <begin position="1"/>
        <end position="34"/>
    </location>
</feature>
<dbReference type="Proteomes" id="UP000295169">
    <property type="component" value="Unassembled WGS sequence"/>
</dbReference>
<name>A0A4R1PTZ7_9GAMM</name>
<evidence type="ECO:0000256" key="1">
    <source>
        <dbReference type="SAM" id="MobiDB-lite"/>
    </source>
</evidence>
<organism evidence="2 3">
    <name type="scientific">Azotobacter chroococcum</name>
    <dbReference type="NCBI Taxonomy" id="353"/>
    <lineage>
        <taxon>Bacteria</taxon>
        <taxon>Pseudomonadati</taxon>
        <taxon>Pseudomonadota</taxon>
        <taxon>Gammaproteobacteria</taxon>
        <taxon>Pseudomonadales</taxon>
        <taxon>Pseudomonadaceae</taxon>
        <taxon>Azotobacter</taxon>
    </lineage>
</organism>
<protein>
    <submittedName>
        <fullName evidence="2">Uncharacterized protein</fullName>
    </submittedName>
</protein>
<feature type="compositionally biased region" description="Basic residues" evidence="1">
    <location>
        <begin position="7"/>
        <end position="17"/>
    </location>
</feature>